<evidence type="ECO:0000256" key="1">
    <source>
        <dbReference type="SAM" id="Coils"/>
    </source>
</evidence>
<dbReference type="EMBL" id="MU853226">
    <property type="protein sequence ID" value="KAK4124893.1"/>
    <property type="molecule type" value="Genomic_DNA"/>
</dbReference>
<accession>A0AAN6U1X8</accession>
<dbReference type="Proteomes" id="UP001302602">
    <property type="component" value="Unassembled WGS sequence"/>
</dbReference>
<evidence type="ECO:0000313" key="5">
    <source>
        <dbReference type="Proteomes" id="UP001302602"/>
    </source>
</evidence>
<keyword evidence="1" id="KW-0175">Coiled coil</keyword>
<comment type="caution">
    <text evidence="4">The sequence shown here is derived from an EMBL/GenBank/DDBJ whole genome shotgun (WGS) entry which is preliminary data.</text>
</comment>
<reference evidence="4" key="1">
    <citation type="journal article" date="2023" name="Mol. Phylogenet. Evol.">
        <title>Genome-scale phylogeny and comparative genomics of the fungal order Sordariales.</title>
        <authorList>
            <person name="Hensen N."/>
            <person name="Bonometti L."/>
            <person name="Westerberg I."/>
            <person name="Brannstrom I.O."/>
            <person name="Guillou S."/>
            <person name="Cros-Aarteil S."/>
            <person name="Calhoun S."/>
            <person name="Haridas S."/>
            <person name="Kuo A."/>
            <person name="Mondo S."/>
            <person name="Pangilinan J."/>
            <person name="Riley R."/>
            <person name="LaButti K."/>
            <person name="Andreopoulos B."/>
            <person name="Lipzen A."/>
            <person name="Chen C."/>
            <person name="Yan M."/>
            <person name="Daum C."/>
            <person name="Ng V."/>
            <person name="Clum A."/>
            <person name="Steindorff A."/>
            <person name="Ohm R.A."/>
            <person name="Martin F."/>
            <person name="Silar P."/>
            <person name="Natvig D.O."/>
            <person name="Lalanne C."/>
            <person name="Gautier V."/>
            <person name="Ament-Velasquez S.L."/>
            <person name="Kruys A."/>
            <person name="Hutchinson M.I."/>
            <person name="Powell A.J."/>
            <person name="Barry K."/>
            <person name="Miller A.N."/>
            <person name="Grigoriev I.V."/>
            <person name="Debuchy R."/>
            <person name="Gladieux P."/>
            <person name="Hiltunen Thoren M."/>
            <person name="Johannesson H."/>
        </authorList>
    </citation>
    <scope>NUCLEOTIDE SEQUENCE</scope>
    <source>
        <strain evidence="4">CBS 731.68</strain>
    </source>
</reference>
<feature type="region of interest" description="Disordered" evidence="2">
    <location>
        <begin position="265"/>
        <end position="285"/>
    </location>
</feature>
<name>A0AAN6U1X8_9PEZI</name>
<evidence type="ECO:0000313" key="4">
    <source>
        <dbReference type="EMBL" id="KAK4124893.1"/>
    </source>
</evidence>
<feature type="compositionally biased region" description="Low complexity" evidence="2">
    <location>
        <begin position="40"/>
        <end position="55"/>
    </location>
</feature>
<evidence type="ECO:0000256" key="3">
    <source>
        <dbReference type="SAM" id="Phobius"/>
    </source>
</evidence>
<dbReference type="GeneID" id="87827936"/>
<sequence>MAEDYDVSPRGRLYPASAAAAARAGEGRLDPIPDFNIGASVSGTGDEGDSGSLGDDAQLIPDFEGVGEHKPAGLCSPPASPLEPFGIKAPSTPMSSSFGLSPASHLRPPVPGAASRSPLLRALGRGAMLADRRPSAASIISNNSDRSRGSRQNASIIGLIRDLYIANLDMPRWNETEDVPEYETWPPEMDAQVRTLLKDVTEPPHEGMLDRADTYQMLQKEIAEASHAVQDVWRNVLKLYDVAMKGKVDALLALGDAQSKIYEQQQNATRAQEAMREESERNEDLHRTAELFEAENNELRQQIARLEERNQTLATASAMLETRCAELETAQQTQREVLEDVVAGWEPLDETAASRSPTGGRDDHDAWSQRIRDALDDARAAAVVNNARYRELQDRYDELKAAADEARKQPRLQGTLSRGNSGLELRVKELELRNQALKAELNAERALSLKRNQEDTQLMIDLPDQYAALERKLEQLKQKLDEQGAEAALAHAGYKQGVDSIETSVQYLHAMLARILGGLGRDPGLPPLPRNAQQPLLPTQVIRDMVDSQLKAVEVNRAVLDQLTARFDGTVERVSKEMAEVNATHVKQIQEFWAELERAIVAAEGLDEERKQAEKRLASVEREKALLQCELDALRQQAPSEWSNSKDIGEQASQPSIYIGAANATSQRSWRSQTSFLSSPGSHYSFRGLGHITFPGGEYEIEYLLGVRRLLAKLKADLAQMANEDSNDKDAKIAIRGCLNQLHIMLDGLKSLDPNTPTEDLIAAFAGFLEEHLANDSEIDLWSIQIDLRVHDMHFRALLKLEQYTSKPSDSEGDLLRGIEKKISAVQGLQMEQSRLLEQYETYRARRPDQPLSSRRSREAVRLVGTFLEKAGDTWSLQAPAGREGTAAMAQCIAQIQQLTADSFMEEKRRELQDGIRIQEVQLAELEQKRSRIMKLVALGRRQLEAFHRLQKRPGNTASKVDERWKVAFKAHIDRHERELLREHVFFGRRIQQLDEKRAKTQAFLDSEAASDRHRAEQILTETLLRIQASALPSQHGEAACFCTLLRCLFPRIYYSTVKGGCCAGGRTAPSGAEKTISSEAILPSSCHGHHGHGALSMSWGPWISICRILTSFAWLLMLVLVQPSNVFATIAFLLSIPLGLPGYIYRLASYALSYTYFHIRRLLLLRRFHTSLQEAESQEEDAQKNLPQPRLQPPKLDWPHQIPPPASTMVGSAVTLLLAYAWLSYVAVLAERRIWMADNDWRYAYVADLTAAKASCPTYLAWSPVRVDYRLVTQPLWVWFSEGVHRLFEWKRPLICLLELSAT</sequence>
<keyword evidence="3" id="KW-0812">Transmembrane</keyword>
<reference evidence="4" key="2">
    <citation type="submission" date="2023-05" db="EMBL/GenBank/DDBJ databases">
        <authorList>
            <consortium name="Lawrence Berkeley National Laboratory"/>
            <person name="Steindorff A."/>
            <person name="Hensen N."/>
            <person name="Bonometti L."/>
            <person name="Westerberg I."/>
            <person name="Brannstrom I.O."/>
            <person name="Guillou S."/>
            <person name="Cros-Aarteil S."/>
            <person name="Calhoun S."/>
            <person name="Haridas S."/>
            <person name="Kuo A."/>
            <person name="Mondo S."/>
            <person name="Pangilinan J."/>
            <person name="Riley R."/>
            <person name="Labutti K."/>
            <person name="Andreopoulos B."/>
            <person name="Lipzen A."/>
            <person name="Chen C."/>
            <person name="Yanf M."/>
            <person name="Daum C."/>
            <person name="Ng V."/>
            <person name="Clum A."/>
            <person name="Ohm R."/>
            <person name="Martin F."/>
            <person name="Silar P."/>
            <person name="Natvig D."/>
            <person name="Lalanne C."/>
            <person name="Gautier V."/>
            <person name="Ament-Velasquez S.L."/>
            <person name="Kruys A."/>
            <person name="Hutchinson M.I."/>
            <person name="Powell A.J."/>
            <person name="Barry K."/>
            <person name="Miller A.N."/>
            <person name="Grigoriev I.V."/>
            <person name="Debuchy R."/>
            <person name="Gladieux P."/>
            <person name="Thoren M.H."/>
            <person name="Johannesson H."/>
        </authorList>
    </citation>
    <scope>NUCLEOTIDE SEQUENCE</scope>
    <source>
        <strain evidence="4">CBS 731.68</strain>
    </source>
</reference>
<evidence type="ECO:0000256" key="2">
    <source>
        <dbReference type="SAM" id="MobiDB-lite"/>
    </source>
</evidence>
<feature type="compositionally biased region" description="Basic and acidic residues" evidence="2">
    <location>
        <begin position="273"/>
        <end position="285"/>
    </location>
</feature>
<dbReference type="PANTHER" id="PTHR45615">
    <property type="entry name" value="MYOSIN HEAVY CHAIN, NON-MUSCLE"/>
    <property type="match status" value="1"/>
</dbReference>
<feature type="region of interest" description="Disordered" evidence="2">
    <location>
        <begin position="1"/>
        <end position="55"/>
    </location>
</feature>
<organism evidence="4 5">
    <name type="scientific">Parathielavia appendiculata</name>
    <dbReference type="NCBI Taxonomy" id="2587402"/>
    <lineage>
        <taxon>Eukaryota</taxon>
        <taxon>Fungi</taxon>
        <taxon>Dikarya</taxon>
        <taxon>Ascomycota</taxon>
        <taxon>Pezizomycotina</taxon>
        <taxon>Sordariomycetes</taxon>
        <taxon>Sordariomycetidae</taxon>
        <taxon>Sordariales</taxon>
        <taxon>Chaetomiaceae</taxon>
        <taxon>Parathielavia</taxon>
    </lineage>
</organism>
<gene>
    <name evidence="4" type="ORF">N657DRAFT_632830</name>
</gene>
<dbReference type="PANTHER" id="PTHR45615:SF40">
    <property type="entry name" value="MYOSIN HEAVY CHAIN, NON-MUSCLE"/>
    <property type="match status" value="1"/>
</dbReference>
<feature type="coiled-coil region" evidence="1">
    <location>
        <begin position="389"/>
        <end position="486"/>
    </location>
</feature>
<feature type="transmembrane region" description="Helical" evidence="3">
    <location>
        <begin position="1127"/>
        <end position="1146"/>
    </location>
</feature>
<dbReference type="GO" id="GO:0016460">
    <property type="term" value="C:myosin II complex"/>
    <property type="evidence" value="ECO:0007669"/>
    <property type="project" value="TreeGrafter"/>
</dbReference>
<dbReference type="GO" id="GO:0032982">
    <property type="term" value="C:myosin filament"/>
    <property type="evidence" value="ECO:0007669"/>
    <property type="project" value="TreeGrafter"/>
</dbReference>
<dbReference type="GO" id="GO:0051015">
    <property type="term" value="F:actin filament binding"/>
    <property type="evidence" value="ECO:0007669"/>
    <property type="project" value="TreeGrafter"/>
</dbReference>
<keyword evidence="5" id="KW-1185">Reference proteome</keyword>
<keyword evidence="3" id="KW-1133">Transmembrane helix</keyword>
<feature type="transmembrane region" description="Helical" evidence="3">
    <location>
        <begin position="1100"/>
        <end position="1120"/>
    </location>
</feature>
<protein>
    <submittedName>
        <fullName evidence="4">Uncharacterized protein</fullName>
    </submittedName>
</protein>
<proteinExistence type="predicted"/>
<feature type="coiled-coil region" evidence="1">
    <location>
        <begin position="596"/>
        <end position="637"/>
    </location>
</feature>
<feature type="coiled-coil region" evidence="1">
    <location>
        <begin position="909"/>
        <end position="936"/>
    </location>
</feature>
<dbReference type="GO" id="GO:0000146">
    <property type="term" value="F:microfilament motor activity"/>
    <property type="evidence" value="ECO:0007669"/>
    <property type="project" value="TreeGrafter"/>
</dbReference>
<dbReference type="GO" id="GO:0005737">
    <property type="term" value="C:cytoplasm"/>
    <property type="evidence" value="ECO:0007669"/>
    <property type="project" value="TreeGrafter"/>
</dbReference>
<feature type="transmembrane region" description="Helical" evidence="3">
    <location>
        <begin position="1210"/>
        <end position="1231"/>
    </location>
</feature>
<dbReference type="RefSeq" id="XP_062648664.1">
    <property type="nucleotide sequence ID" value="XM_062791167.1"/>
</dbReference>
<keyword evidence="3" id="KW-0472">Membrane</keyword>